<dbReference type="AlphaFoldDB" id="A0A077Z4E6"/>
<dbReference type="PROSITE" id="PS51358">
    <property type="entry name" value="NOP"/>
    <property type="match status" value="1"/>
</dbReference>
<evidence type="ECO:0000313" key="24">
    <source>
        <dbReference type="Proteomes" id="UP000030665"/>
    </source>
</evidence>
<organism evidence="23 24">
    <name type="scientific">Trichuris trichiura</name>
    <name type="common">Whipworm</name>
    <name type="synonym">Trichocephalus trichiurus</name>
    <dbReference type="NCBI Taxonomy" id="36087"/>
    <lineage>
        <taxon>Eukaryota</taxon>
        <taxon>Metazoa</taxon>
        <taxon>Ecdysozoa</taxon>
        <taxon>Nematoda</taxon>
        <taxon>Enoplea</taxon>
        <taxon>Dorylaimia</taxon>
        <taxon>Trichinellida</taxon>
        <taxon>Trichuridae</taxon>
        <taxon>Trichuris</taxon>
    </lineage>
</organism>
<comment type="subcellular location">
    <subcellularLocation>
        <location evidence="15">Cell projection</location>
        <location evidence="15">Pseudopodium</location>
    </subcellularLocation>
    <subcellularLocation>
        <location evidence="2">Nucleus</location>
    </subcellularLocation>
</comment>
<evidence type="ECO:0000256" key="14">
    <source>
        <dbReference type="ARBA" id="ARBA00023274"/>
    </source>
</evidence>
<evidence type="ECO:0000256" key="4">
    <source>
        <dbReference type="ARBA" id="ARBA00008294"/>
    </source>
</evidence>
<dbReference type="GO" id="GO:0031143">
    <property type="term" value="C:pseudopodium"/>
    <property type="evidence" value="ECO:0007669"/>
    <property type="project" value="UniProtKB-SubCell"/>
</dbReference>
<comment type="catalytic activity">
    <reaction evidence="17">
        <text>O-phospho-L-seryl-[protein] + H2O = L-seryl-[protein] + phosphate</text>
        <dbReference type="Rhea" id="RHEA:20629"/>
        <dbReference type="Rhea" id="RHEA-COMP:9863"/>
        <dbReference type="Rhea" id="RHEA-COMP:11604"/>
        <dbReference type="ChEBI" id="CHEBI:15377"/>
        <dbReference type="ChEBI" id="CHEBI:29999"/>
        <dbReference type="ChEBI" id="CHEBI:43474"/>
        <dbReference type="ChEBI" id="CHEBI:83421"/>
        <dbReference type="EC" id="3.1.3.16"/>
    </reaction>
</comment>
<dbReference type="FunFam" id="1.10.246.90:FF:000002">
    <property type="entry name" value="U4/U6 small nuclear ribonucleoprotein Prp31"/>
    <property type="match status" value="1"/>
</dbReference>
<evidence type="ECO:0000256" key="13">
    <source>
        <dbReference type="ARBA" id="ARBA00023242"/>
    </source>
</evidence>
<comment type="function">
    <text evidence="16">Involved in pre-mRNA splicing as component of the spliceosome. Required for the assembly of the U4/U5/U6 tri-snRNP complex, one of the building blocks of the spliceosome.</text>
</comment>
<evidence type="ECO:0000256" key="21">
    <source>
        <dbReference type="SAM" id="MobiDB-lite"/>
    </source>
</evidence>
<keyword evidence="6" id="KW-0479">Metal-binding</keyword>
<evidence type="ECO:0000256" key="3">
    <source>
        <dbReference type="ARBA" id="ARBA00005572"/>
    </source>
</evidence>
<dbReference type="PANTHER" id="PTHR11668:SF300">
    <property type="entry name" value="SERINE_THREONINE-PROTEIN PHOSPHATASE"/>
    <property type="match status" value="1"/>
</dbReference>
<sequence length="1128" mass="127281">MFPACKYSGGAHAESIYFKVQIAKLDKVKQQNHFASFTQESVNRKMSSLSSSRKEEDFAAKLLEKMFYHIKIDEEEIWKTIDYAVEILLQDETLTEICAPICICGDTHGQYYDLLRLFDATGWPPRTRYLFLGDYVDRGCHSIEVILMMLVYKVLYPNDFFILRGNHECMSINRVYGFYDECVSRYSLRLYLHFQHMFDCLPVAALVNNRIFCMHGGLSPSLANFNQIRVCTRPIPIPEEGLLCDLLWADPQRRIKGWKPSERGAGYVFGADVVESFCRRMDIDLIARAHQVVDKGYEFFANHQLVTIFSAPNYCNEFSNSAGIMQAMSLADELLADLEDEEPADLAMEISDDFHAVNGIGASTATRMVTYDRVTAVAHLLNDERFKTILNAIEAHYENPRNAMDMMGPVESDPEYRLIVEANSLAADIDNEIIVVHKFVRDKYSKRFPELESLVPMPLEYVACVKELGNDILEKAKNNEHMQSILLPATVIVISVTAATTQGELLTAEELDHVMEACDMTLELNKAKGRIYEFVEARMAYIAPNLSYVVGPEIAAKLMGTAGGITQLSKIPACNLLVLGAHKRALSGFSTTTILPHTGYVYYTSLVQMLPPDLRRRGARLVAAKCTLAARVDAIHAYADSSVGRQLAEEIRTKFDKWQEPPPKKQIKPLPKPLDQASKKRGGRRVRKMKERLGLTELRRKANRMNFGELEEDVLQEDMSFTLGQIKSGGPGGRLRTPQIDQKTRVRMSKALQKNLQKQQGAFGGATSVRKQLAGTVSTVTFTPVQGLEIVNPQAAETERKQMMEPNAKYFAEDTKFIKVQTPLPGSSFAWTVIMGSQGCNASPFDLLLKMYSHVALKEDEIWSIIDKAIVALGNDCTLVEVSAPVWICGDTHGQFYDVIRLFEHGGWPPKRRYLFLGDYVDRGRHSIEVISLMFLFKSIYPGDFYILRGNHECMPINRVYGFFEECSHRYSIKLYLHFQEAFDCLPVAALVSKRILCMHGGLSPQLSSLEQLRSISRPVQIPNDGLLCDLLWADPDKRNKGWMPSARGASFTFGADVVTSFCKKLDIDMVARAHQVVGDGYEFFADNRLVTIFSAPNYCSEFNNSGGMMFVDEKLACRMTQLNPRNK</sequence>
<evidence type="ECO:0000256" key="10">
    <source>
        <dbReference type="ARBA" id="ARBA00022912"/>
    </source>
</evidence>
<evidence type="ECO:0000256" key="17">
    <source>
        <dbReference type="ARBA" id="ARBA00047761"/>
    </source>
</evidence>
<dbReference type="GO" id="GO:0097723">
    <property type="term" value="P:amoeboid sperm motility"/>
    <property type="evidence" value="ECO:0007669"/>
    <property type="project" value="UniProtKB-ARBA"/>
</dbReference>
<keyword evidence="8 20" id="KW-0378">Hydrolase</keyword>
<dbReference type="GO" id="GO:0018991">
    <property type="term" value="P:egg-laying behavior"/>
    <property type="evidence" value="ECO:0007669"/>
    <property type="project" value="UniProtKB-ARBA"/>
</dbReference>
<dbReference type="GO" id="GO:0006397">
    <property type="term" value="P:mRNA processing"/>
    <property type="evidence" value="ECO:0007669"/>
    <property type="project" value="UniProtKB-KW"/>
</dbReference>
<dbReference type="GO" id="GO:0000785">
    <property type="term" value="C:chromatin"/>
    <property type="evidence" value="ECO:0007669"/>
    <property type="project" value="UniProtKB-ARBA"/>
</dbReference>
<dbReference type="SMART" id="SM00156">
    <property type="entry name" value="PP2Ac"/>
    <property type="match status" value="2"/>
</dbReference>
<dbReference type="InterPro" id="IPR004843">
    <property type="entry name" value="Calcineurin-like_PHP"/>
</dbReference>
<keyword evidence="13" id="KW-0539">Nucleus</keyword>
<keyword evidence="24" id="KW-1185">Reference proteome</keyword>
<dbReference type="PANTHER" id="PTHR11668">
    <property type="entry name" value="SERINE/THREONINE PROTEIN PHOSPHATASE"/>
    <property type="match status" value="1"/>
</dbReference>
<dbReference type="InterPro" id="IPR019175">
    <property type="entry name" value="Prp31_C"/>
</dbReference>
<dbReference type="Gene3D" id="3.60.21.10">
    <property type="match status" value="2"/>
</dbReference>
<dbReference type="Pfam" id="PF09785">
    <property type="entry name" value="Prp31_C"/>
    <property type="match status" value="1"/>
</dbReference>
<dbReference type="FunFam" id="3.60.21.10:FF:000026">
    <property type="entry name" value="Serine/threonine-protein phosphatase"/>
    <property type="match status" value="2"/>
</dbReference>
<evidence type="ECO:0000256" key="8">
    <source>
        <dbReference type="ARBA" id="ARBA00022801"/>
    </source>
</evidence>
<keyword evidence="9" id="KW-0694">RNA-binding</keyword>
<dbReference type="PROSITE" id="PS00125">
    <property type="entry name" value="SER_THR_PHOSPHATASE"/>
    <property type="match status" value="2"/>
</dbReference>
<dbReference type="InterPro" id="IPR006186">
    <property type="entry name" value="Ser/Thr-sp_prot-phosphatase"/>
</dbReference>
<keyword evidence="11" id="KW-0508">mRNA splicing</keyword>
<evidence type="ECO:0000256" key="2">
    <source>
        <dbReference type="ARBA" id="ARBA00004123"/>
    </source>
</evidence>
<keyword evidence="12" id="KW-0464">Manganese</keyword>
<dbReference type="InterPro" id="IPR050341">
    <property type="entry name" value="PP1_catalytic_subunit"/>
</dbReference>
<evidence type="ECO:0000256" key="11">
    <source>
        <dbReference type="ARBA" id="ARBA00023187"/>
    </source>
</evidence>
<dbReference type="EC" id="3.1.3.16" evidence="20"/>
<dbReference type="Gene3D" id="1.10.246.90">
    <property type="entry name" value="Nop domain"/>
    <property type="match status" value="1"/>
</dbReference>
<dbReference type="GO" id="GO:0005737">
    <property type="term" value="C:cytoplasm"/>
    <property type="evidence" value="ECO:0007669"/>
    <property type="project" value="TreeGrafter"/>
</dbReference>
<dbReference type="GO" id="GO:0007060">
    <property type="term" value="P:male meiosis chromosome segregation"/>
    <property type="evidence" value="ECO:0007669"/>
    <property type="project" value="UniProtKB-ARBA"/>
</dbReference>
<feature type="domain" description="Nop" evidence="22">
    <location>
        <begin position="542"/>
        <end position="660"/>
    </location>
</feature>
<dbReference type="InterPro" id="IPR002687">
    <property type="entry name" value="Nop_dom"/>
</dbReference>
<dbReference type="SUPFAM" id="SSF56300">
    <property type="entry name" value="Metallo-dependent phosphatases"/>
    <property type="match status" value="2"/>
</dbReference>
<dbReference type="InterPro" id="IPR029052">
    <property type="entry name" value="Metallo-depent_PP-like"/>
</dbReference>
<dbReference type="SMART" id="SM00931">
    <property type="entry name" value="NOSIC"/>
    <property type="match status" value="1"/>
</dbReference>
<protein>
    <recommendedName>
        <fullName evidence="20">Serine/threonine-protein phosphatase</fullName>
        <ecNumber evidence="20">3.1.3.16</ecNumber>
    </recommendedName>
</protein>
<comment type="catalytic activity">
    <reaction evidence="18 20">
        <text>O-phospho-L-threonyl-[protein] + H2O = L-threonyl-[protein] + phosphate</text>
        <dbReference type="Rhea" id="RHEA:47004"/>
        <dbReference type="Rhea" id="RHEA-COMP:11060"/>
        <dbReference type="Rhea" id="RHEA-COMP:11605"/>
        <dbReference type="ChEBI" id="CHEBI:15377"/>
        <dbReference type="ChEBI" id="CHEBI:30013"/>
        <dbReference type="ChEBI" id="CHEBI:43474"/>
        <dbReference type="ChEBI" id="CHEBI:61977"/>
        <dbReference type="EC" id="3.1.3.16"/>
    </reaction>
</comment>
<proteinExistence type="inferred from homology"/>
<evidence type="ECO:0000256" key="16">
    <source>
        <dbReference type="ARBA" id="ARBA00045397"/>
    </source>
</evidence>
<evidence type="ECO:0000313" key="23">
    <source>
        <dbReference type="EMBL" id="CDW55352.1"/>
    </source>
</evidence>
<dbReference type="Proteomes" id="UP000030665">
    <property type="component" value="Unassembled WGS sequence"/>
</dbReference>
<comment type="similarity">
    <text evidence="3">Belongs to the PRP31 family.</text>
</comment>
<dbReference type="FunFam" id="1.10.287.4070:FF:000003">
    <property type="entry name" value="U4/U6 small nuclear ribonucleoprotein PRP31"/>
    <property type="match status" value="1"/>
</dbReference>
<dbReference type="GO" id="GO:0031272">
    <property type="term" value="P:regulation of pseudopodium assembly"/>
    <property type="evidence" value="ECO:0007669"/>
    <property type="project" value="UniProtKB-ARBA"/>
</dbReference>
<accession>A0A077Z4E6</accession>
<reference evidence="23" key="1">
    <citation type="submission" date="2014-01" db="EMBL/GenBank/DDBJ databases">
        <authorList>
            <person name="Aslett M."/>
        </authorList>
    </citation>
    <scope>NUCLEOTIDE SEQUENCE</scope>
</reference>
<dbReference type="OrthoDB" id="4771285at2759"/>
<comment type="cofactor">
    <cofactor evidence="1">
        <name>Mn(2+)</name>
        <dbReference type="ChEBI" id="CHEBI:29035"/>
    </cofactor>
</comment>
<dbReference type="GO" id="GO:0004722">
    <property type="term" value="F:protein serine/threonine phosphatase activity"/>
    <property type="evidence" value="ECO:0007669"/>
    <property type="project" value="UniProtKB-EC"/>
</dbReference>
<feature type="region of interest" description="Disordered" evidence="21">
    <location>
        <begin position="657"/>
        <end position="687"/>
    </location>
</feature>
<evidence type="ECO:0000256" key="20">
    <source>
        <dbReference type="RuleBase" id="RU004273"/>
    </source>
</evidence>
<reference evidence="23" key="2">
    <citation type="submission" date="2014-03" db="EMBL/GenBank/DDBJ databases">
        <title>The whipworm genome and dual-species transcriptomics of an intimate host-pathogen interaction.</title>
        <authorList>
            <person name="Foth B.J."/>
            <person name="Tsai I.J."/>
            <person name="Reid A.J."/>
            <person name="Bancroft A.J."/>
            <person name="Nichol S."/>
            <person name="Tracey A."/>
            <person name="Holroyd N."/>
            <person name="Cotton J.A."/>
            <person name="Stanley E.J."/>
            <person name="Zarowiecki M."/>
            <person name="Liu J.Z."/>
            <person name="Huckvale T."/>
            <person name="Cooper P.J."/>
            <person name="Grencis R.K."/>
            <person name="Berriman M."/>
        </authorList>
    </citation>
    <scope>NUCLEOTIDE SEQUENCE [LARGE SCALE GENOMIC DNA]</scope>
</reference>
<evidence type="ECO:0000256" key="7">
    <source>
        <dbReference type="ARBA" id="ARBA00022728"/>
    </source>
</evidence>
<evidence type="ECO:0000256" key="19">
    <source>
        <dbReference type="ARBA" id="ARBA00054219"/>
    </source>
</evidence>
<evidence type="ECO:0000256" key="15">
    <source>
        <dbReference type="ARBA" id="ARBA00037818"/>
    </source>
</evidence>
<dbReference type="STRING" id="36087.A0A077Z4E6"/>
<dbReference type="GO" id="GO:0046872">
    <property type="term" value="F:metal ion binding"/>
    <property type="evidence" value="ECO:0007669"/>
    <property type="project" value="UniProtKB-KW"/>
</dbReference>
<dbReference type="EMBL" id="HG805949">
    <property type="protein sequence ID" value="CDW55352.1"/>
    <property type="molecule type" value="Genomic_DNA"/>
</dbReference>
<evidence type="ECO:0000256" key="6">
    <source>
        <dbReference type="ARBA" id="ARBA00022723"/>
    </source>
</evidence>
<dbReference type="Pfam" id="PF00149">
    <property type="entry name" value="Metallophos"/>
    <property type="match status" value="2"/>
</dbReference>
<evidence type="ECO:0000256" key="1">
    <source>
        <dbReference type="ARBA" id="ARBA00001936"/>
    </source>
</evidence>
<dbReference type="Gene3D" id="1.10.287.4070">
    <property type="match status" value="1"/>
</dbReference>
<dbReference type="GO" id="GO:0005681">
    <property type="term" value="C:spliceosomal complex"/>
    <property type="evidence" value="ECO:0007669"/>
    <property type="project" value="UniProtKB-KW"/>
</dbReference>
<dbReference type="GO" id="GO:0003723">
    <property type="term" value="F:RNA binding"/>
    <property type="evidence" value="ECO:0007669"/>
    <property type="project" value="UniProtKB-KW"/>
</dbReference>
<comment type="similarity">
    <text evidence="4 20">Belongs to the PPP phosphatase family.</text>
</comment>
<keyword evidence="7" id="KW-0747">Spliceosome</keyword>
<keyword evidence="5" id="KW-0507">mRNA processing</keyword>
<dbReference type="GO" id="GO:0008380">
    <property type="term" value="P:RNA splicing"/>
    <property type="evidence" value="ECO:0007669"/>
    <property type="project" value="UniProtKB-KW"/>
</dbReference>
<keyword evidence="10" id="KW-0904">Protein phosphatase</keyword>
<dbReference type="InterPro" id="IPR036070">
    <property type="entry name" value="Nop_dom_sf"/>
</dbReference>
<dbReference type="InterPro" id="IPR012976">
    <property type="entry name" value="NOSIC"/>
</dbReference>
<dbReference type="SUPFAM" id="SSF89124">
    <property type="entry name" value="Nop domain"/>
    <property type="match status" value="1"/>
</dbReference>
<dbReference type="Pfam" id="PF01798">
    <property type="entry name" value="Nop"/>
    <property type="match status" value="1"/>
</dbReference>
<evidence type="ECO:0000256" key="5">
    <source>
        <dbReference type="ARBA" id="ARBA00022664"/>
    </source>
</evidence>
<evidence type="ECO:0000256" key="9">
    <source>
        <dbReference type="ARBA" id="ARBA00022884"/>
    </source>
</evidence>
<keyword evidence="14" id="KW-0687">Ribonucleoprotein</keyword>
<dbReference type="InterPro" id="IPR042239">
    <property type="entry name" value="Nop_C"/>
</dbReference>
<comment type="function">
    <text evidence="19">Probable phosphatase which plays a redundant role with gsp-4 in spermatogenesis by regulating sister chromatid segregation during meiosis. In addition, involved in sperm motility by controlling the dynamic disassembly of major sperm proteins (MSP) in the spermatozoan pseudopodium.</text>
</comment>
<name>A0A077Z4E6_TRITR</name>
<evidence type="ECO:0000256" key="18">
    <source>
        <dbReference type="ARBA" id="ARBA00048336"/>
    </source>
</evidence>
<evidence type="ECO:0000256" key="12">
    <source>
        <dbReference type="ARBA" id="ARBA00023211"/>
    </source>
</evidence>
<gene>
    <name evidence="23" type="ORF">TTRE_0000362401</name>
</gene>
<dbReference type="PRINTS" id="PR00114">
    <property type="entry name" value="STPHPHTASE"/>
</dbReference>
<evidence type="ECO:0000259" key="22">
    <source>
        <dbReference type="PROSITE" id="PS51358"/>
    </source>
</evidence>